<dbReference type="AlphaFoldDB" id="A0A1Q8VQT2"/>
<name>A0A1Q8VQT2_9ACTO</name>
<dbReference type="InterPro" id="IPR033435">
    <property type="entry name" value="DUF5129"/>
</dbReference>
<feature type="domain" description="DUF5129" evidence="2">
    <location>
        <begin position="56"/>
        <end position="371"/>
    </location>
</feature>
<keyword evidence="1" id="KW-1133">Transmembrane helix</keyword>
<reference evidence="3 4" key="1">
    <citation type="submission" date="2016-12" db="EMBL/GenBank/DDBJ databases">
        <title>Genomic comparison of strains in the 'Actinomyces naeslundii' group.</title>
        <authorList>
            <person name="Mughal S.R."/>
            <person name="Do T."/>
            <person name="Gilbert S.C."/>
            <person name="Witherden E.A."/>
            <person name="Didelot X."/>
            <person name="Beighton D."/>
        </authorList>
    </citation>
    <scope>NUCLEOTIDE SEQUENCE [LARGE SCALE GENOMIC DNA]</scope>
    <source>
        <strain evidence="3 4">P6N</strain>
    </source>
</reference>
<evidence type="ECO:0000259" key="2">
    <source>
        <dbReference type="Pfam" id="PF17173"/>
    </source>
</evidence>
<comment type="caution">
    <text evidence="3">The sequence shown here is derived from an EMBL/GenBank/DDBJ whole genome shotgun (WGS) entry which is preliminary data.</text>
</comment>
<sequence>MKKLPTVSELGGMRAILGYVGNLLIGVALVAAPFIINGGQSPFYPSKQFHPTVEIHDEPGVLPQDFIESDLKKLTFRQPTHIAVVDVSNSKVQNLEQEVQNYARTHATDVPWISWTDSERWADNVFVIAAAPNANYDERLEGQVAGYYYGSRLQISEEGREEVWGVTELKMIERDEVGRVLESAKVASDYIGAQLNPVRVCAQITLFFIFFIAASKWIRYYLGRGKRAMSGIQEAREAYSQAMAGRAAVSDYLRLIPAGDIYGIQVIARYKVLQRHYRRLDRAWKIIGNPIGLQWYGMRRGRLAEYVKVYSVQLRAMQQTVVNCAQLLTRRGTWQESWENEYELVQRDIAAVARIFSYVPKDHQSFSREALNWVNLKRAELDSTATKVLTGIMLPSDALRELSRLSTEAKKFAEEAVDKLFHGPLKRAHYKDFREYLTSYGQEFPKCAKDVLRFSSKPQFRVGAHGVYLVKFSDSPDDQQIFSNVSTTVRMTPHSPAASYVALRAEVPGPMSIYPPVRDISDAYFYAIAAPAVEDKSKVKKNRKCRLRLA</sequence>
<proteinExistence type="predicted"/>
<dbReference type="Proteomes" id="UP000186394">
    <property type="component" value="Unassembled WGS sequence"/>
</dbReference>
<protein>
    <submittedName>
        <fullName evidence="3">DUF5129 domain-containing protein</fullName>
    </submittedName>
</protein>
<dbReference type="Pfam" id="PF17173">
    <property type="entry name" value="DUF5129"/>
    <property type="match status" value="1"/>
</dbReference>
<feature type="transmembrane region" description="Helical" evidence="1">
    <location>
        <begin position="204"/>
        <end position="222"/>
    </location>
</feature>
<accession>A0A1Q8VQT2</accession>
<dbReference type="OrthoDB" id="3258522at2"/>
<dbReference type="RefSeq" id="WP_075417451.1">
    <property type="nucleotide sequence ID" value="NZ_MSKL01000007.1"/>
</dbReference>
<evidence type="ECO:0000313" key="3">
    <source>
        <dbReference type="EMBL" id="OLO50456.1"/>
    </source>
</evidence>
<evidence type="ECO:0000256" key="1">
    <source>
        <dbReference type="SAM" id="Phobius"/>
    </source>
</evidence>
<feature type="transmembrane region" description="Helical" evidence="1">
    <location>
        <begin position="12"/>
        <end position="36"/>
    </location>
</feature>
<organism evidence="3 4">
    <name type="scientific">Actinomyces oris</name>
    <dbReference type="NCBI Taxonomy" id="544580"/>
    <lineage>
        <taxon>Bacteria</taxon>
        <taxon>Bacillati</taxon>
        <taxon>Actinomycetota</taxon>
        <taxon>Actinomycetes</taxon>
        <taxon>Actinomycetales</taxon>
        <taxon>Actinomycetaceae</taxon>
        <taxon>Actinomyces</taxon>
    </lineage>
</organism>
<dbReference type="EMBL" id="MSKL01000007">
    <property type="protein sequence ID" value="OLO50456.1"/>
    <property type="molecule type" value="Genomic_DNA"/>
</dbReference>
<gene>
    <name evidence="3" type="ORF">BKH28_03205</name>
</gene>
<keyword evidence="1" id="KW-0812">Transmembrane</keyword>
<keyword evidence="1" id="KW-0472">Membrane</keyword>
<evidence type="ECO:0000313" key="4">
    <source>
        <dbReference type="Proteomes" id="UP000186394"/>
    </source>
</evidence>